<name>A0A916NDS7_9BACT</name>
<keyword evidence="5" id="KW-0449">Lipoprotein</keyword>
<feature type="transmembrane region" description="Helical" evidence="3">
    <location>
        <begin position="6"/>
        <end position="25"/>
    </location>
</feature>
<dbReference type="Gene3D" id="3.30.1330.60">
    <property type="entry name" value="OmpA-like domain"/>
    <property type="match status" value="2"/>
</dbReference>
<evidence type="ECO:0000313" key="6">
    <source>
        <dbReference type="Proteomes" id="UP000680038"/>
    </source>
</evidence>
<dbReference type="CDD" id="cd07185">
    <property type="entry name" value="OmpA_C-like"/>
    <property type="match status" value="1"/>
</dbReference>
<keyword evidence="3" id="KW-1133">Transmembrane helix</keyword>
<dbReference type="InterPro" id="IPR036737">
    <property type="entry name" value="OmpA-like_sf"/>
</dbReference>
<dbReference type="PANTHER" id="PTHR30329">
    <property type="entry name" value="STATOR ELEMENT OF FLAGELLAR MOTOR COMPLEX"/>
    <property type="match status" value="1"/>
</dbReference>
<dbReference type="PANTHER" id="PTHR30329:SF21">
    <property type="entry name" value="LIPOPROTEIN YIAD-RELATED"/>
    <property type="match status" value="1"/>
</dbReference>
<protein>
    <submittedName>
        <fullName evidence="5">Peptidoglycan-associated lipoprotein</fullName>
    </submittedName>
</protein>
<evidence type="ECO:0000256" key="3">
    <source>
        <dbReference type="SAM" id="Phobius"/>
    </source>
</evidence>
<sequence length="297" mass="32254">MSNNNTLWWAALVAWMAGATWWHVCKVKLLCDAPMVSANPAPTETFEVVPLHIKDGTSLDLHSPGNFGFAKSGFEANVSAVKVQIDSLSAYLKANPNKKVTITGYYSSEETNATSWLNLGIARAEGIKRYFVANGLPADAFTTVSELQDGIQFSMDSLKGGIGFAIADLAGVTEKTLAEGQKYESIFKPLDIYFSTGSSEYIRTSDNAKFIQEAKQFLAEHRDKKLLLTGHTDNVGNEAANALLSGKRADYVKRQLIAAGLPESQLSTDAKGQNAPRESNDTKEGRAANRRVTIVVQ</sequence>
<accession>A0A916NDS7</accession>
<keyword evidence="1 3" id="KW-0472">Membrane</keyword>
<keyword evidence="6" id="KW-1185">Reference proteome</keyword>
<organism evidence="5 6">
    <name type="scientific">Dyadobacter helix</name>
    <dbReference type="NCBI Taxonomy" id="2822344"/>
    <lineage>
        <taxon>Bacteria</taxon>
        <taxon>Pseudomonadati</taxon>
        <taxon>Bacteroidota</taxon>
        <taxon>Cytophagia</taxon>
        <taxon>Cytophagales</taxon>
        <taxon>Spirosomataceae</taxon>
        <taxon>Dyadobacter</taxon>
    </lineage>
</organism>
<dbReference type="AlphaFoldDB" id="A0A916NDS7"/>
<gene>
    <name evidence="5" type="primary">pal_15</name>
    <name evidence="5" type="ORF">DYBT9275_05255</name>
</gene>
<dbReference type="RefSeq" id="WP_215241477.1">
    <property type="nucleotide sequence ID" value="NZ_CAJRAF010000002.1"/>
</dbReference>
<dbReference type="InterPro" id="IPR006665">
    <property type="entry name" value="OmpA-like"/>
</dbReference>
<keyword evidence="3" id="KW-0812">Transmembrane</keyword>
<dbReference type="SUPFAM" id="SSF103088">
    <property type="entry name" value="OmpA-like"/>
    <property type="match status" value="2"/>
</dbReference>
<reference evidence="5" key="1">
    <citation type="submission" date="2021-04" db="EMBL/GenBank/DDBJ databases">
        <authorList>
            <person name="Rodrigo-Torres L."/>
            <person name="Arahal R. D."/>
            <person name="Lucena T."/>
        </authorList>
    </citation>
    <scope>NUCLEOTIDE SEQUENCE</scope>
    <source>
        <strain evidence="5">CECT 9275</strain>
    </source>
</reference>
<feature type="compositionally biased region" description="Basic and acidic residues" evidence="2">
    <location>
        <begin position="278"/>
        <end position="287"/>
    </location>
</feature>
<comment type="caution">
    <text evidence="5">The sequence shown here is derived from an EMBL/GenBank/DDBJ whole genome shotgun (WGS) entry which is preliminary data.</text>
</comment>
<dbReference type="EMBL" id="CAJRAF010000002">
    <property type="protein sequence ID" value="CAG5012825.1"/>
    <property type="molecule type" value="Genomic_DNA"/>
</dbReference>
<proteinExistence type="predicted"/>
<feature type="domain" description="OmpA-like" evidence="4">
    <location>
        <begin position="181"/>
        <end position="297"/>
    </location>
</feature>
<dbReference type="InterPro" id="IPR050330">
    <property type="entry name" value="Bact_OuterMem_StrucFunc"/>
</dbReference>
<evidence type="ECO:0000313" key="5">
    <source>
        <dbReference type="EMBL" id="CAG5012825.1"/>
    </source>
</evidence>
<dbReference type="PROSITE" id="PS51123">
    <property type="entry name" value="OMPA_2"/>
    <property type="match status" value="1"/>
</dbReference>
<evidence type="ECO:0000256" key="2">
    <source>
        <dbReference type="SAM" id="MobiDB-lite"/>
    </source>
</evidence>
<dbReference type="Pfam" id="PF00691">
    <property type="entry name" value="OmpA"/>
    <property type="match status" value="2"/>
</dbReference>
<evidence type="ECO:0000256" key="1">
    <source>
        <dbReference type="PROSITE-ProRule" id="PRU00473"/>
    </source>
</evidence>
<feature type="region of interest" description="Disordered" evidence="2">
    <location>
        <begin position="263"/>
        <end position="289"/>
    </location>
</feature>
<dbReference type="GO" id="GO:0016020">
    <property type="term" value="C:membrane"/>
    <property type="evidence" value="ECO:0007669"/>
    <property type="project" value="UniProtKB-UniRule"/>
</dbReference>
<evidence type="ECO:0000259" key="4">
    <source>
        <dbReference type="PROSITE" id="PS51123"/>
    </source>
</evidence>
<dbReference type="Proteomes" id="UP000680038">
    <property type="component" value="Unassembled WGS sequence"/>
</dbReference>